<dbReference type="AlphaFoldDB" id="A0A3G6JD45"/>
<dbReference type="KEGG" id="ccho:CCHOA_08425"/>
<dbReference type="SUPFAM" id="SSF53474">
    <property type="entry name" value="alpha/beta-Hydrolases"/>
    <property type="match status" value="1"/>
</dbReference>
<dbReference type="InterPro" id="IPR002018">
    <property type="entry name" value="CarbesteraseB"/>
</dbReference>
<protein>
    <recommendedName>
        <fullName evidence="3">Carboxylic ester hydrolase</fullName>
        <ecNumber evidence="3">3.1.1.-</ecNumber>
    </recommendedName>
</protein>
<feature type="domain" description="Carboxylesterase type B" evidence="4">
    <location>
        <begin position="66"/>
        <end position="203"/>
    </location>
</feature>
<evidence type="ECO:0000256" key="2">
    <source>
        <dbReference type="ARBA" id="ARBA00022801"/>
    </source>
</evidence>
<reference evidence="5 6" key="1">
    <citation type="submission" date="2018-11" db="EMBL/GenBank/DDBJ databases">
        <authorList>
            <person name="Kleinhagauer T."/>
            <person name="Glaeser S.P."/>
            <person name="Spergser J."/>
            <person name="Ruckert C."/>
            <person name="Kaempfer P."/>
            <person name="Busse H.-J."/>
        </authorList>
    </citation>
    <scope>NUCLEOTIDE SEQUENCE [LARGE SCALE GENOMIC DNA]</scope>
    <source>
        <strain evidence="5 6">200CH</strain>
    </source>
</reference>
<evidence type="ECO:0000313" key="5">
    <source>
        <dbReference type="EMBL" id="AZA14074.1"/>
    </source>
</evidence>
<keyword evidence="6" id="KW-1185">Reference proteome</keyword>
<dbReference type="GO" id="GO:0016787">
    <property type="term" value="F:hydrolase activity"/>
    <property type="evidence" value="ECO:0007669"/>
    <property type="project" value="UniProtKB-KW"/>
</dbReference>
<evidence type="ECO:0000256" key="1">
    <source>
        <dbReference type="ARBA" id="ARBA00005964"/>
    </source>
</evidence>
<sequence>MPNQPREITVTTPQGTVVGVSEASRHYFYSLPFCDIPAPFSPAQPATFDSPVDCRTPWSRQVALTVTTPVGALAAERDTAEGLADLPVVVFIHGGRFESGHQDRYFSAGDSFGTDPVVLVSIGYRTGLPGFAVTDDQRDRNRYRGVDDVLLGLKWIEDNIEYFGGDPSNVTLTGQSAGAAIALWLCRKDHYTGLFRRVVAMSPGFPRQHFDERKATLRKAGIRDFSEAGLNATAEPVLAKAYNRLRKKYFHDAAVGPAGFDARELIPIDMLITQCADEFTNDPKAAKLDGWKLGSTAVDLMHKTLGFTSPVDDYLHYCRAIDKQHVAGRAVGDSVITRYVDHTTHHAPGNTWLLQFTGGQLPSGAALPAWHCADLGMFFPDLLSSERMGRLYRDQAAATKATAATTHTLLVDFAHGIQPDWQPFSTTNPVAAQVSLTSRDGVRSTVNDPLQPIHAALKPIAEHTPASSTGH</sequence>
<dbReference type="InterPro" id="IPR019826">
    <property type="entry name" value="Carboxylesterase_B_AS"/>
</dbReference>
<dbReference type="EMBL" id="CP033896">
    <property type="protein sequence ID" value="AZA14074.1"/>
    <property type="molecule type" value="Genomic_DNA"/>
</dbReference>
<accession>A0A3G6JD45</accession>
<evidence type="ECO:0000256" key="3">
    <source>
        <dbReference type="RuleBase" id="RU361235"/>
    </source>
</evidence>
<dbReference type="OrthoDB" id="3199405at2"/>
<dbReference type="Proteomes" id="UP000269019">
    <property type="component" value="Chromosome"/>
</dbReference>
<proteinExistence type="inferred from homology"/>
<dbReference type="Pfam" id="PF00135">
    <property type="entry name" value="COesterase"/>
    <property type="match status" value="1"/>
</dbReference>
<comment type="similarity">
    <text evidence="1 3">Belongs to the type-B carboxylesterase/lipase family.</text>
</comment>
<dbReference type="PROSITE" id="PS00122">
    <property type="entry name" value="CARBOXYLESTERASE_B_1"/>
    <property type="match status" value="1"/>
</dbReference>
<dbReference type="InterPro" id="IPR050309">
    <property type="entry name" value="Type-B_Carboxylest/Lipase"/>
</dbReference>
<evidence type="ECO:0000259" key="4">
    <source>
        <dbReference type="Pfam" id="PF00135"/>
    </source>
</evidence>
<gene>
    <name evidence="5" type="ORF">CCHOA_08425</name>
</gene>
<evidence type="ECO:0000313" key="6">
    <source>
        <dbReference type="Proteomes" id="UP000269019"/>
    </source>
</evidence>
<dbReference type="PANTHER" id="PTHR11559">
    <property type="entry name" value="CARBOXYLESTERASE"/>
    <property type="match status" value="1"/>
</dbReference>
<dbReference type="EC" id="3.1.1.-" evidence="3"/>
<name>A0A3G6JD45_9CORY</name>
<dbReference type="Gene3D" id="3.40.50.1820">
    <property type="entry name" value="alpha/beta hydrolase"/>
    <property type="match status" value="1"/>
</dbReference>
<dbReference type="RefSeq" id="WP_123929000.1">
    <property type="nucleotide sequence ID" value="NZ_CP033896.1"/>
</dbReference>
<keyword evidence="2 3" id="KW-0378">Hydrolase</keyword>
<dbReference type="InterPro" id="IPR029058">
    <property type="entry name" value="AB_hydrolase_fold"/>
</dbReference>
<organism evidence="5 6">
    <name type="scientific">Corynebacterium choanae</name>
    <dbReference type="NCBI Taxonomy" id="1862358"/>
    <lineage>
        <taxon>Bacteria</taxon>
        <taxon>Bacillati</taxon>
        <taxon>Actinomycetota</taxon>
        <taxon>Actinomycetes</taxon>
        <taxon>Mycobacteriales</taxon>
        <taxon>Corynebacteriaceae</taxon>
        <taxon>Corynebacterium</taxon>
    </lineage>
</organism>